<dbReference type="Proteomes" id="UP000049023">
    <property type="component" value="Unassembled WGS sequence"/>
</dbReference>
<sequence>MLPSKVTSSPASSRRCVARPPPVIGPAIEVTTGLSALRGRPAVSHTAHAETAPRFTGMAAGAPGMPTSGPVGYLAISAGLTHVGCPAVPVASRADVKFSAGYNRPSMRA</sequence>
<proteinExistence type="predicted"/>
<evidence type="ECO:0000313" key="2">
    <source>
        <dbReference type="Proteomes" id="UP000049023"/>
    </source>
</evidence>
<accession>A0A655A9R0</accession>
<dbReference type="AlphaFoldDB" id="A0A655A9R0"/>
<name>A0A655A9R0_MYCTX</name>
<reference evidence="1 2" key="1">
    <citation type="submission" date="2015-03" db="EMBL/GenBank/DDBJ databases">
        <authorList>
            <consortium name="Pathogen Informatics"/>
        </authorList>
    </citation>
    <scope>NUCLEOTIDE SEQUENCE [LARGE SCALE GENOMIC DNA]</scope>
    <source>
        <strain evidence="1 2">Bir 187</strain>
    </source>
</reference>
<protein>
    <submittedName>
        <fullName evidence="1">Uncharacterized protein</fullName>
    </submittedName>
</protein>
<gene>
    <name evidence="1" type="ORF">ERS027661_02598</name>
</gene>
<organism evidence="1 2">
    <name type="scientific">Mycobacterium tuberculosis</name>
    <dbReference type="NCBI Taxonomy" id="1773"/>
    <lineage>
        <taxon>Bacteria</taxon>
        <taxon>Bacillati</taxon>
        <taxon>Actinomycetota</taxon>
        <taxon>Actinomycetes</taxon>
        <taxon>Mycobacteriales</taxon>
        <taxon>Mycobacteriaceae</taxon>
        <taxon>Mycobacterium</taxon>
        <taxon>Mycobacterium tuberculosis complex</taxon>
    </lineage>
</organism>
<dbReference type="EMBL" id="CNFU01000569">
    <property type="protein sequence ID" value="CKS10826.1"/>
    <property type="molecule type" value="Genomic_DNA"/>
</dbReference>
<evidence type="ECO:0000313" key="1">
    <source>
        <dbReference type="EMBL" id="CKS10826.1"/>
    </source>
</evidence>